<dbReference type="PANTHER" id="PTHR12526">
    <property type="entry name" value="GLYCOSYLTRANSFERASE"/>
    <property type="match status" value="1"/>
</dbReference>
<evidence type="ECO:0000313" key="3">
    <source>
        <dbReference type="Proteomes" id="UP000229631"/>
    </source>
</evidence>
<protein>
    <submittedName>
        <fullName evidence="2">Glycosyl transferase family 1</fullName>
    </submittedName>
</protein>
<sequence length="397" mass="44886">MANLEKILTEKTKEIRSIYVSSYIPRRCGIATFTKDLTNAINLLNPHVLAEIMAVVRPEEITAYPWEVKFKIVQDDLDSYLRAADYINKSCTDVVVLEHEFGLFGGHYGEYIIPFSETIKKPLIITLHTVLDDPNSEPAIILKRLVDKAAAVIVMTENISKKLVNEYLIPGEKIVTIPHGTPDLPLGPSAPFKRKRRLSNRLVLGNINLITPGRGLEYALEAVSIIAKKYPEVLYLIIGQTHPVYLKEHGELYRNSLKKLARKLRISKNVRFVNQYITLEQLIDWLKTLDFYITPYLDPQQSSSGALAYAIGAGKCCISTPYVYAKETLANNRGILIPFKDPNAIASSVIELWGNPEKKKTIEKNAYDYGRLMTWTNVAMQYLSLFKAVIKNKNGEN</sequence>
<dbReference type="Pfam" id="PF00534">
    <property type="entry name" value="Glycos_transf_1"/>
    <property type="match status" value="1"/>
</dbReference>
<dbReference type="Gene3D" id="3.40.50.2000">
    <property type="entry name" value="Glycogen Phosphorylase B"/>
    <property type="match status" value="2"/>
</dbReference>
<comment type="caution">
    <text evidence="2">The sequence shown here is derived from an EMBL/GenBank/DDBJ whole genome shotgun (WGS) entry which is preliminary data.</text>
</comment>
<evidence type="ECO:0000259" key="1">
    <source>
        <dbReference type="Pfam" id="PF00534"/>
    </source>
</evidence>
<keyword evidence="2" id="KW-0808">Transferase</keyword>
<dbReference type="CDD" id="cd03822">
    <property type="entry name" value="GT4_mannosyltransferase-like"/>
    <property type="match status" value="1"/>
</dbReference>
<gene>
    <name evidence="2" type="ORF">COS54_03635</name>
</gene>
<feature type="domain" description="Glycosyl transferase family 1" evidence="1">
    <location>
        <begin position="199"/>
        <end position="367"/>
    </location>
</feature>
<organism evidence="2 3">
    <name type="scientific">Candidatus Shapirobacteria bacterium CG03_land_8_20_14_0_80_39_12</name>
    <dbReference type="NCBI Taxonomy" id="1974879"/>
    <lineage>
        <taxon>Bacteria</taxon>
        <taxon>Candidatus Shapironibacteriota</taxon>
    </lineage>
</organism>
<proteinExistence type="predicted"/>
<reference evidence="3" key="1">
    <citation type="submission" date="2017-09" db="EMBL/GenBank/DDBJ databases">
        <title>Depth-based differentiation of microbial function through sediment-hosted aquifers and enrichment of novel symbionts in the deep terrestrial subsurface.</title>
        <authorList>
            <person name="Probst A.J."/>
            <person name="Ladd B."/>
            <person name="Jarett J.K."/>
            <person name="Geller-Mcgrath D.E."/>
            <person name="Sieber C.M.K."/>
            <person name="Emerson J.B."/>
            <person name="Anantharaman K."/>
            <person name="Thomas B.C."/>
            <person name="Malmstrom R."/>
            <person name="Stieglmeier M."/>
            <person name="Klingl A."/>
            <person name="Woyke T."/>
            <person name="Ryan C.M."/>
            <person name="Banfield J.F."/>
        </authorList>
    </citation>
    <scope>NUCLEOTIDE SEQUENCE [LARGE SCALE GENOMIC DNA]</scope>
</reference>
<dbReference type="PANTHER" id="PTHR12526:SF572">
    <property type="entry name" value="BLL5144 PROTEIN"/>
    <property type="match status" value="1"/>
</dbReference>
<dbReference type="InterPro" id="IPR001296">
    <property type="entry name" value="Glyco_trans_1"/>
</dbReference>
<dbReference type="GO" id="GO:0016757">
    <property type="term" value="F:glycosyltransferase activity"/>
    <property type="evidence" value="ECO:0007669"/>
    <property type="project" value="InterPro"/>
</dbReference>
<evidence type="ECO:0000313" key="2">
    <source>
        <dbReference type="EMBL" id="PIV00191.1"/>
    </source>
</evidence>
<dbReference type="AlphaFoldDB" id="A0A2M7BAP2"/>
<dbReference type="EMBL" id="PEVC01000061">
    <property type="protein sequence ID" value="PIV00191.1"/>
    <property type="molecule type" value="Genomic_DNA"/>
</dbReference>
<dbReference type="SUPFAM" id="SSF53756">
    <property type="entry name" value="UDP-Glycosyltransferase/glycogen phosphorylase"/>
    <property type="match status" value="1"/>
</dbReference>
<accession>A0A2M7BAP2</accession>
<name>A0A2M7BAP2_9BACT</name>
<dbReference type="Proteomes" id="UP000229631">
    <property type="component" value="Unassembled WGS sequence"/>
</dbReference>